<keyword evidence="10" id="KW-1185">Reference proteome</keyword>
<feature type="transmembrane region" description="Helical" evidence="7">
    <location>
        <begin position="522"/>
        <end position="551"/>
    </location>
</feature>
<feature type="transmembrane region" description="Helical" evidence="7">
    <location>
        <begin position="407"/>
        <end position="440"/>
    </location>
</feature>
<dbReference type="Proteomes" id="UP000008514">
    <property type="component" value="Chromosome"/>
</dbReference>
<dbReference type="Pfam" id="PF02080">
    <property type="entry name" value="TrkA_C"/>
    <property type="match status" value="2"/>
</dbReference>
<keyword evidence="6 7" id="KW-0472">Membrane</keyword>
<dbReference type="SUPFAM" id="SSF116726">
    <property type="entry name" value="TrkA C-terminal domain-like"/>
    <property type="match status" value="2"/>
</dbReference>
<name>K4IPT9_PSYTT</name>
<comment type="subcellular location">
    <subcellularLocation>
        <location evidence="1">Membrane</location>
        <topology evidence="1">Multi-pass membrane protein</topology>
    </subcellularLocation>
</comment>
<proteinExistence type="predicted"/>
<dbReference type="EMBL" id="CP003879">
    <property type="protein sequence ID" value="AFU67495.1"/>
    <property type="molecule type" value="Genomic_DNA"/>
</dbReference>
<feature type="transmembrane region" description="Helical" evidence="7">
    <location>
        <begin position="137"/>
        <end position="161"/>
    </location>
</feature>
<gene>
    <name evidence="9" type="ordered locus">P700755_000472</name>
</gene>
<dbReference type="PROSITE" id="PS01271">
    <property type="entry name" value="NA_SULFATE"/>
    <property type="match status" value="1"/>
</dbReference>
<organism evidence="9 10">
    <name type="scientific">Psychroflexus torquis (strain ATCC 700755 / CIP 106069 / ACAM 623)</name>
    <dbReference type="NCBI Taxonomy" id="313595"/>
    <lineage>
        <taxon>Bacteria</taxon>
        <taxon>Pseudomonadati</taxon>
        <taxon>Bacteroidota</taxon>
        <taxon>Flavobacteriia</taxon>
        <taxon>Flavobacteriales</taxon>
        <taxon>Flavobacteriaceae</taxon>
        <taxon>Psychroflexus</taxon>
    </lineage>
</organism>
<sequence length="598" mass="65096">MTTAAIITICVIVLAIILFATEALPIDLVAISIMIILVLGGVITPEEGIEGFSNKATITVAFMFVLSAALLKTGALQVLAHRLSKIFRYKFNAGILMMMFMIAIISAFVNNTPVVAVFIPVVIQIAHASGQSPSKMLIPLSFASIFGGMCTLIGTSTNILVSGIAEKEGEEAISMFQMTPIAGVLLVVGVVYMSIFGIRLLPKSRRSKDLKSKFNVNNYITLVELLSNSDSIGKKIMDSELVTEFNIDIIEVRRNGNSFTLPPGDFELNKGDILKVRCDVEKLKSLKGKTKTLAVSPLKIGDSDLSGKNSALVEMVITSSSEIHGKTLKELDFRRRYRAIPLAIKHKEDIKHDDLYDVKLSAGDIILAEVKSHYVKELNKLEAGQNTPFVLLSENHITEFDKKKFGIVIGLISIMVVLASLGILDIMVGAISAVIILVLAKILNMQEIYEAINWKIIFLLVGALSLGLAINKTGLDLLIAEALVDQLAPMGIIAVISGLYLVTSLLTEVMSNNASAALMTPIAIAVAHTSGIEVLPFLVTVMIAASATFMTPIGYQTNTMVYSAGNYRFKDFFKVGIMLNFIFWVISSFMIPWYFNLV</sequence>
<feature type="transmembrane region" description="Helical" evidence="7">
    <location>
        <begin position="28"/>
        <end position="44"/>
    </location>
</feature>
<reference evidence="9" key="2">
    <citation type="submission" date="2012-09" db="EMBL/GenBank/DDBJ databases">
        <title>The complete sequence of Psychroflexus torquis an extreme psychrophile from sea-ice that is stimulated by light.</title>
        <authorList>
            <person name="Feng S."/>
            <person name="Powell S.M."/>
            <person name="Bowman J.P."/>
        </authorList>
    </citation>
    <scope>NUCLEOTIDE SEQUENCE [LARGE SCALE GENOMIC DNA]</scope>
    <source>
        <strain evidence="9">ATCC 700755</strain>
    </source>
</reference>
<feature type="transmembrane region" description="Helical" evidence="7">
    <location>
        <begin position="181"/>
        <end position="201"/>
    </location>
</feature>
<evidence type="ECO:0000256" key="6">
    <source>
        <dbReference type="ARBA" id="ARBA00023136"/>
    </source>
</evidence>
<evidence type="ECO:0000256" key="3">
    <source>
        <dbReference type="ARBA" id="ARBA00022692"/>
    </source>
</evidence>
<dbReference type="InterPro" id="IPR031312">
    <property type="entry name" value="Na/sul_symport_CS"/>
</dbReference>
<protein>
    <submittedName>
        <fullName evidence="9">Sodium/TCA dicarboxylates symporter, putative</fullName>
    </submittedName>
</protein>
<feature type="transmembrane region" description="Helical" evidence="7">
    <location>
        <begin position="482"/>
        <end position="502"/>
    </location>
</feature>
<keyword evidence="5 7" id="KW-1133">Transmembrane helix</keyword>
<dbReference type="STRING" id="313595.P700755_000472"/>
<dbReference type="InterPro" id="IPR004680">
    <property type="entry name" value="Cit_transptr-like_dom"/>
</dbReference>
<evidence type="ECO:0000259" key="8">
    <source>
        <dbReference type="PROSITE" id="PS51202"/>
    </source>
</evidence>
<accession>K4IPT9</accession>
<evidence type="ECO:0000256" key="4">
    <source>
        <dbReference type="ARBA" id="ARBA00022737"/>
    </source>
</evidence>
<evidence type="ECO:0000313" key="9">
    <source>
        <dbReference type="EMBL" id="AFU67495.1"/>
    </source>
</evidence>
<dbReference type="Pfam" id="PF03600">
    <property type="entry name" value="CitMHS"/>
    <property type="match status" value="1"/>
</dbReference>
<evidence type="ECO:0000256" key="7">
    <source>
        <dbReference type="SAM" id="Phobius"/>
    </source>
</evidence>
<dbReference type="InterPro" id="IPR006037">
    <property type="entry name" value="RCK_C"/>
</dbReference>
<dbReference type="KEGG" id="ptq:P700755_000472"/>
<keyword evidence="3 7" id="KW-0812">Transmembrane</keyword>
<feature type="transmembrane region" description="Helical" evidence="7">
    <location>
        <begin position="6"/>
        <end position="21"/>
    </location>
</feature>
<dbReference type="InterPro" id="IPR051679">
    <property type="entry name" value="DASS-Related_Transporters"/>
</dbReference>
<dbReference type="PANTHER" id="PTHR43652">
    <property type="entry name" value="BASIC AMINO ACID ANTIPORTER YFCC-RELATED"/>
    <property type="match status" value="1"/>
</dbReference>
<dbReference type="Gene3D" id="3.30.70.1450">
    <property type="entry name" value="Regulator of K+ conductance, C-terminal domain"/>
    <property type="match status" value="2"/>
</dbReference>
<dbReference type="GO" id="GO:0006813">
    <property type="term" value="P:potassium ion transport"/>
    <property type="evidence" value="ECO:0007669"/>
    <property type="project" value="InterPro"/>
</dbReference>
<keyword evidence="2" id="KW-0813">Transport</keyword>
<dbReference type="RefSeq" id="WP_015023113.1">
    <property type="nucleotide sequence ID" value="NC_018721.1"/>
</dbReference>
<dbReference type="InterPro" id="IPR036721">
    <property type="entry name" value="RCK_C_sf"/>
</dbReference>
<dbReference type="HOGENOM" id="CLU_005170_6_1_10"/>
<evidence type="ECO:0000256" key="2">
    <source>
        <dbReference type="ARBA" id="ARBA00022448"/>
    </source>
</evidence>
<dbReference type="GO" id="GO:0005886">
    <property type="term" value="C:plasma membrane"/>
    <property type="evidence" value="ECO:0007669"/>
    <property type="project" value="TreeGrafter"/>
</dbReference>
<feature type="domain" description="RCK C-terminal" evidence="8">
    <location>
        <begin position="208"/>
        <end position="292"/>
    </location>
</feature>
<evidence type="ECO:0000313" key="10">
    <source>
        <dbReference type="Proteomes" id="UP000008514"/>
    </source>
</evidence>
<dbReference type="AlphaFoldDB" id="K4IPT9"/>
<dbReference type="OrthoDB" id="9765532at2"/>
<dbReference type="eggNOG" id="COG0569">
    <property type="taxonomic scope" value="Bacteria"/>
</dbReference>
<evidence type="ECO:0000256" key="5">
    <source>
        <dbReference type="ARBA" id="ARBA00022989"/>
    </source>
</evidence>
<keyword evidence="4" id="KW-0677">Repeat</keyword>
<feature type="domain" description="RCK C-terminal" evidence="8">
    <location>
        <begin position="300"/>
        <end position="384"/>
    </location>
</feature>
<dbReference type="eggNOG" id="COG0471">
    <property type="taxonomic scope" value="Bacteria"/>
</dbReference>
<dbReference type="PANTHER" id="PTHR43652:SF2">
    <property type="entry name" value="BASIC AMINO ACID ANTIPORTER YFCC-RELATED"/>
    <property type="match status" value="1"/>
</dbReference>
<evidence type="ECO:0000256" key="1">
    <source>
        <dbReference type="ARBA" id="ARBA00004141"/>
    </source>
</evidence>
<reference evidence="9" key="1">
    <citation type="submission" date="2006-03" db="EMBL/GenBank/DDBJ databases">
        <authorList>
            <person name="Bowman J."/>
            <person name="Ferriera S."/>
            <person name="Johnson J."/>
            <person name="Kravitz S."/>
            <person name="Halpern A."/>
            <person name="Remington K."/>
            <person name="Beeson K."/>
            <person name="Tran B."/>
            <person name="Rogers Y.-H."/>
            <person name="Friedman R."/>
            <person name="Venter J.C."/>
        </authorList>
    </citation>
    <scope>NUCLEOTIDE SEQUENCE [LARGE SCALE GENOMIC DNA]</scope>
    <source>
        <strain evidence="9">ATCC 700755</strain>
    </source>
</reference>
<dbReference type="PROSITE" id="PS51202">
    <property type="entry name" value="RCK_C"/>
    <property type="match status" value="2"/>
</dbReference>
<feature type="transmembrane region" description="Helical" evidence="7">
    <location>
        <begin position="56"/>
        <end position="79"/>
    </location>
</feature>
<feature type="transmembrane region" description="Helical" evidence="7">
    <location>
        <begin position="572"/>
        <end position="595"/>
    </location>
</feature>
<dbReference type="GO" id="GO:0008324">
    <property type="term" value="F:monoatomic cation transmembrane transporter activity"/>
    <property type="evidence" value="ECO:0007669"/>
    <property type="project" value="InterPro"/>
</dbReference>
<feature type="transmembrane region" description="Helical" evidence="7">
    <location>
        <begin position="452"/>
        <end position="470"/>
    </location>
</feature>